<dbReference type="Gene3D" id="3.40.50.1820">
    <property type="entry name" value="alpha/beta hydrolase"/>
    <property type="match status" value="1"/>
</dbReference>
<dbReference type="SUPFAM" id="SSF53474">
    <property type="entry name" value="alpha/beta-Hydrolases"/>
    <property type="match status" value="1"/>
</dbReference>
<evidence type="ECO:0008006" key="3">
    <source>
        <dbReference type="Google" id="ProtNLM"/>
    </source>
</evidence>
<dbReference type="Pfam" id="PF06821">
    <property type="entry name" value="Ser_hydrolase"/>
    <property type="match status" value="1"/>
</dbReference>
<accession>A0A0M2NXM4</accession>
<dbReference type="RefSeq" id="WP_019468056.1">
    <property type="nucleotide sequence ID" value="NZ_BKAS01000032.1"/>
</dbReference>
<dbReference type="InterPro" id="IPR029058">
    <property type="entry name" value="AB_hydrolase_fold"/>
</dbReference>
<dbReference type="PATRIC" id="fig|74704.6.peg.2042"/>
<evidence type="ECO:0000313" key="1">
    <source>
        <dbReference type="EMBL" id="KKI62700.1"/>
    </source>
</evidence>
<dbReference type="PANTHER" id="PTHR15394:SF3">
    <property type="entry name" value="SERINE HYDROLASE RBBP9"/>
    <property type="match status" value="1"/>
</dbReference>
<reference evidence="1 2" key="1">
    <citation type="submission" date="2015-03" db="EMBL/GenBank/DDBJ databases">
        <title>Genome Assembly of Staphylococcus cohnii subsp. cohnii strain G22B2.</title>
        <authorList>
            <person name="Nair G."/>
            <person name="Kaur G."/>
            <person name="Khatri I."/>
            <person name="Singh N.K."/>
            <person name="Sathyabama S."/>
            <person name="Maurya S.K."/>
            <person name="Subramanian S."/>
            <person name="Agrewala J.N."/>
            <person name="Mayilraj S."/>
        </authorList>
    </citation>
    <scope>NUCLEOTIDE SEQUENCE [LARGE SCALE GENOMIC DNA]</scope>
    <source>
        <strain evidence="1 2">G22B2</strain>
    </source>
</reference>
<dbReference type="AlphaFoldDB" id="A0A0M2NXM4"/>
<comment type="caution">
    <text evidence="1">The sequence shown here is derived from an EMBL/GenBank/DDBJ whole genome shotgun (WGS) entry which is preliminary data.</text>
</comment>
<sequence>MTDIVIVHSKLGDSTNHWYEWLANNLTLEGYVVTLFNIPEEQNSDIRKWINVMNEQIHIRKQDTYFVTHGLGTIASLEFIQSKDLSNIEGLFSISGFKEDAQEIDESLKLDDKIIDYDKVKEKVNEFYGLCAKDDKHVSYKETKRLMDALDGKCKVTDFGGHFMEDDGFTTFTNLQSKMMGIMSK</sequence>
<dbReference type="EMBL" id="LAKJ01000037">
    <property type="protein sequence ID" value="KKI62700.1"/>
    <property type="molecule type" value="Genomic_DNA"/>
</dbReference>
<gene>
    <name evidence="1" type="ORF">UF66_1985</name>
</gene>
<proteinExistence type="predicted"/>
<name>A0A0M2NXM4_STACC</name>
<dbReference type="GeneID" id="58097209"/>
<protein>
    <recommendedName>
        <fullName evidence="3">Serine hydrolase family protein</fullName>
    </recommendedName>
</protein>
<dbReference type="InterPro" id="IPR010662">
    <property type="entry name" value="RBBP9/YdeN"/>
</dbReference>
<dbReference type="GO" id="GO:0016787">
    <property type="term" value="F:hydrolase activity"/>
    <property type="evidence" value="ECO:0007669"/>
    <property type="project" value="InterPro"/>
</dbReference>
<evidence type="ECO:0000313" key="2">
    <source>
        <dbReference type="Proteomes" id="UP000034455"/>
    </source>
</evidence>
<dbReference type="Proteomes" id="UP000034455">
    <property type="component" value="Unassembled WGS sequence"/>
</dbReference>
<dbReference type="PANTHER" id="PTHR15394">
    <property type="entry name" value="SERINE HYDROLASE RBBP9"/>
    <property type="match status" value="1"/>
</dbReference>
<organism evidence="1 2">
    <name type="scientific">Staphylococcus cohnii subsp. cohnii</name>
    <dbReference type="NCBI Taxonomy" id="74704"/>
    <lineage>
        <taxon>Bacteria</taxon>
        <taxon>Bacillati</taxon>
        <taxon>Bacillota</taxon>
        <taxon>Bacilli</taxon>
        <taxon>Bacillales</taxon>
        <taxon>Staphylococcaceae</taxon>
        <taxon>Staphylococcus</taxon>
        <taxon>Staphylococcus cohnii species complex</taxon>
    </lineage>
</organism>